<sequence length="379" mass="42467">MQPFLPIELLQAIVDDVPAAQDLRRVRAANRTLDALATARAFRTLNLTNTETSADGFLALLECRELVRHVEEVVYCDRTVDTGDDGRLMDEEYEESIRIKISDALKQLYELPNLRRLSVIFHPTYQEDEDDEAVPGRHALIQQSVFAALSSKHWLTTGRLTHVTFKNLTPMYPAVCTSSAFAALFSSVTDLHVSTASYPDEGTISNRWVSFWGYLPTALTAPGLSSHLTSLTIRGGAAVAHTAFFTFLGLSYPHLTTLTLENILFSPRVSAEDFIVRHGKRLAHLTLVTCKLPLQGSDDVPERPWARVWDRFASELGSLTRLEVVDENDPSTGAPLRYTMLSMNLFESYFVSPENDDAALLRFRVVVGSNRKHERVLEI</sequence>
<dbReference type="EMBL" id="MU277220">
    <property type="protein sequence ID" value="KAI0060205.1"/>
    <property type="molecule type" value="Genomic_DNA"/>
</dbReference>
<name>A0ACB8SVQ4_9AGAM</name>
<gene>
    <name evidence="1" type="ORF">BV25DRAFT_1828008</name>
</gene>
<reference evidence="1" key="2">
    <citation type="journal article" date="2022" name="New Phytol.">
        <title>Evolutionary transition to the ectomycorrhizal habit in the genomes of a hyperdiverse lineage of mushroom-forming fungi.</title>
        <authorList>
            <person name="Looney B."/>
            <person name="Miyauchi S."/>
            <person name="Morin E."/>
            <person name="Drula E."/>
            <person name="Courty P.E."/>
            <person name="Kohler A."/>
            <person name="Kuo A."/>
            <person name="LaButti K."/>
            <person name="Pangilinan J."/>
            <person name="Lipzen A."/>
            <person name="Riley R."/>
            <person name="Andreopoulos W."/>
            <person name="He G."/>
            <person name="Johnson J."/>
            <person name="Nolan M."/>
            <person name="Tritt A."/>
            <person name="Barry K.W."/>
            <person name="Grigoriev I.V."/>
            <person name="Nagy L.G."/>
            <person name="Hibbett D."/>
            <person name="Henrissat B."/>
            <person name="Matheny P.B."/>
            <person name="Labbe J."/>
            <person name="Martin F.M."/>
        </authorList>
    </citation>
    <scope>NUCLEOTIDE SEQUENCE</scope>
    <source>
        <strain evidence="1">HHB10654</strain>
    </source>
</reference>
<organism evidence="1 2">
    <name type="scientific">Artomyces pyxidatus</name>
    <dbReference type="NCBI Taxonomy" id="48021"/>
    <lineage>
        <taxon>Eukaryota</taxon>
        <taxon>Fungi</taxon>
        <taxon>Dikarya</taxon>
        <taxon>Basidiomycota</taxon>
        <taxon>Agaricomycotina</taxon>
        <taxon>Agaricomycetes</taxon>
        <taxon>Russulales</taxon>
        <taxon>Auriscalpiaceae</taxon>
        <taxon>Artomyces</taxon>
    </lineage>
</organism>
<comment type="caution">
    <text evidence="1">The sequence shown here is derived from an EMBL/GenBank/DDBJ whole genome shotgun (WGS) entry which is preliminary data.</text>
</comment>
<accession>A0ACB8SVQ4</accession>
<dbReference type="Proteomes" id="UP000814140">
    <property type="component" value="Unassembled WGS sequence"/>
</dbReference>
<evidence type="ECO:0000313" key="1">
    <source>
        <dbReference type="EMBL" id="KAI0060205.1"/>
    </source>
</evidence>
<proteinExistence type="predicted"/>
<evidence type="ECO:0000313" key="2">
    <source>
        <dbReference type="Proteomes" id="UP000814140"/>
    </source>
</evidence>
<protein>
    <submittedName>
        <fullName evidence="1">Uncharacterized protein</fullName>
    </submittedName>
</protein>
<keyword evidence="2" id="KW-1185">Reference proteome</keyword>
<reference evidence="1" key="1">
    <citation type="submission" date="2021-03" db="EMBL/GenBank/DDBJ databases">
        <authorList>
            <consortium name="DOE Joint Genome Institute"/>
            <person name="Ahrendt S."/>
            <person name="Looney B.P."/>
            <person name="Miyauchi S."/>
            <person name="Morin E."/>
            <person name="Drula E."/>
            <person name="Courty P.E."/>
            <person name="Chicoki N."/>
            <person name="Fauchery L."/>
            <person name="Kohler A."/>
            <person name="Kuo A."/>
            <person name="Labutti K."/>
            <person name="Pangilinan J."/>
            <person name="Lipzen A."/>
            <person name="Riley R."/>
            <person name="Andreopoulos W."/>
            <person name="He G."/>
            <person name="Johnson J."/>
            <person name="Barry K.W."/>
            <person name="Grigoriev I.V."/>
            <person name="Nagy L."/>
            <person name="Hibbett D."/>
            <person name="Henrissat B."/>
            <person name="Matheny P.B."/>
            <person name="Labbe J."/>
            <person name="Martin F."/>
        </authorList>
    </citation>
    <scope>NUCLEOTIDE SEQUENCE</scope>
    <source>
        <strain evidence="1">HHB10654</strain>
    </source>
</reference>